<reference evidence="1 2" key="1">
    <citation type="journal article" date="2022" name="bioRxiv">
        <title>The genome of the oomycete Peronosclerospora sorghi, a cosmopolitan pathogen of maize and sorghum, is inflated with dispersed pseudogenes.</title>
        <authorList>
            <person name="Fletcher K."/>
            <person name="Martin F."/>
            <person name="Isakeit T."/>
            <person name="Cavanaugh K."/>
            <person name="Magill C."/>
            <person name="Michelmore R."/>
        </authorList>
    </citation>
    <scope>NUCLEOTIDE SEQUENCE [LARGE SCALE GENOMIC DNA]</scope>
    <source>
        <strain evidence="1">P6</strain>
    </source>
</reference>
<comment type="caution">
    <text evidence="1">The sequence shown here is derived from an EMBL/GenBank/DDBJ whole genome shotgun (WGS) entry which is preliminary data.</text>
</comment>
<organism evidence="1 2">
    <name type="scientific">Peronosclerospora sorghi</name>
    <dbReference type="NCBI Taxonomy" id="230839"/>
    <lineage>
        <taxon>Eukaryota</taxon>
        <taxon>Sar</taxon>
        <taxon>Stramenopiles</taxon>
        <taxon>Oomycota</taxon>
        <taxon>Peronosporomycetes</taxon>
        <taxon>Peronosporales</taxon>
        <taxon>Peronosporaceae</taxon>
        <taxon>Peronosclerospora</taxon>
    </lineage>
</organism>
<evidence type="ECO:0000313" key="1">
    <source>
        <dbReference type="EMBL" id="KAI9917956.1"/>
    </source>
</evidence>
<proteinExistence type="predicted"/>
<dbReference type="Proteomes" id="UP001163321">
    <property type="component" value="Chromosome 13"/>
</dbReference>
<name>A0ACC0WIW2_9STRA</name>
<dbReference type="EMBL" id="CM047592">
    <property type="protein sequence ID" value="KAI9917956.1"/>
    <property type="molecule type" value="Genomic_DNA"/>
</dbReference>
<keyword evidence="2" id="KW-1185">Reference proteome</keyword>
<evidence type="ECO:0000313" key="2">
    <source>
        <dbReference type="Proteomes" id="UP001163321"/>
    </source>
</evidence>
<protein>
    <submittedName>
        <fullName evidence="1">Uncharacterized protein</fullName>
    </submittedName>
</protein>
<gene>
    <name evidence="1" type="ORF">PsorP6_013322</name>
</gene>
<sequence>MVDGSSAPSLFKIVQLDTRDEASRTLTVGCTHQCAHEYCWHRTFTTNATKEPWMRHVEIHSVGPFLITRAQREGGGDRDWTRPCVVSISSLLGSIEGESGRSSWTSEKRRLR</sequence>
<accession>A0ACC0WIW2</accession>